<comment type="caution">
    <text evidence="4">The sequence shown here is derived from an EMBL/GenBank/DDBJ whole genome shotgun (WGS) entry which is preliminary data.</text>
</comment>
<evidence type="ECO:0000313" key="5">
    <source>
        <dbReference type="Proteomes" id="UP000621455"/>
    </source>
</evidence>
<dbReference type="InterPro" id="IPR011250">
    <property type="entry name" value="OMP/PagP_B-barrel"/>
</dbReference>
<sequence length="227" mass="24532">MRYISLQVLRNATSCADSVMLSWLPRNSLGIAEQTVLHKGFRMKKLIFALIAGVTAMTAAQAQSPAPYIGLGVASSDHSFKIGGSEFDGDGYKPSLKVFGGLDITPMWGVEAGYTDLRKAEFSYKIGNDRFTGSTDGKRAYVAGKATMPVNEMFSVYGKLGVGYSKVDSTPSNRNFKESDTGVYAGVGAQYNINKQVALTLEYERYGKSKDFGAKADAITVGARYSF</sequence>
<protein>
    <submittedName>
        <fullName evidence="4">Outer membrane beta-barrel protein</fullName>
    </submittedName>
</protein>
<dbReference type="InterPro" id="IPR027385">
    <property type="entry name" value="Beta-barrel_OMP"/>
</dbReference>
<reference evidence="4 5" key="1">
    <citation type="submission" date="2019-10" db="EMBL/GenBank/DDBJ databases">
        <title>Taxonomy of Antarctic Massilia spp.: description of Massilia rubra sp. nov., Massilia aquatica sp. nov., Massilia mucilaginosa sp. nov., Massilia frigida sp. nov. isolated from streams, lakes and regoliths.</title>
        <authorList>
            <person name="Holochova P."/>
            <person name="Sedlacek I."/>
            <person name="Kralova S."/>
            <person name="Maslanova I."/>
            <person name="Busse H.-J."/>
            <person name="Stankova E."/>
            <person name="Vrbovska V."/>
            <person name="Kovarovic V."/>
            <person name="Bartak M."/>
            <person name="Svec P."/>
            <person name="Pantucek R."/>
        </authorList>
    </citation>
    <scope>NUCLEOTIDE SEQUENCE [LARGE SCALE GENOMIC DNA]</scope>
    <source>
        <strain evidence="4 5">CCM 8695</strain>
    </source>
</reference>
<gene>
    <name evidence="4" type="ORF">F2P44_02095</name>
</gene>
<dbReference type="SUPFAM" id="SSF56925">
    <property type="entry name" value="OMPA-like"/>
    <property type="match status" value="1"/>
</dbReference>
<accession>A0ABX0MYN3</accession>
<dbReference type="Proteomes" id="UP000621455">
    <property type="component" value="Unassembled WGS sequence"/>
</dbReference>
<evidence type="ECO:0000256" key="2">
    <source>
        <dbReference type="ARBA" id="ARBA00022729"/>
    </source>
</evidence>
<name>A0ABX0MYN3_9BURK</name>
<dbReference type="InterPro" id="IPR006315">
    <property type="entry name" value="OM_autotransptr_brl_dom"/>
</dbReference>
<keyword evidence="5" id="KW-1185">Reference proteome</keyword>
<dbReference type="Gene3D" id="2.40.160.20">
    <property type="match status" value="1"/>
</dbReference>
<organism evidence="4 5">
    <name type="scientific">Massilia frigida</name>
    <dbReference type="NCBI Taxonomy" id="2609281"/>
    <lineage>
        <taxon>Bacteria</taxon>
        <taxon>Pseudomonadati</taxon>
        <taxon>Pseudomonadota</taxon>
        <taxon>Betaproteobacteria</taxon>
        <taxon>Burkholderiales</taxon>
        <taxon>Oxalobacteraceae</taxon>
        <taxon>Telluria group</taxon>
        <taxon>Massilia</taxon>
    </lineage>
</organism>
<evidence type="ECO:0000313" key="4">
    <source>
        <dbReference type="EMBL" id="NHZ78091.1"/>
    </source>
</evidence>
<dbReference type="EMBL" id="WHJG01000001">
    <property type="protein sequence ID" value="NHZ78091.1"/>
    <property type="molecule type" value="Genomic_DNA"/>
</dbReference>
<feature type="domain" description="Outer membrane protein beta-barrel" evidence="3">
    <location>
        <begin position="47"/>
        <end position="227"/>
    </location>
</feature>
<dbReference type="Pfam" id="PF13505">
    <property type="entry name" value="OMP_b-brl"/>
    <property type="match status" value="1"/>
</dbReference>
<dbReference type="NCBIfam" id="TIGR01414">
    <property type="entry name" value="autotrans_barl"/>
    <property type="match status" value="1"/>
</dbReference>
<comment type="subcellular location">
    <subcellularLocation>
        <location evidence="1">Cell outer membrane</location>
    </subcellularLocation>
</comment>
<proteinExistence type="predicted"/>
<evidence type="ECO:0000259" key="3">
    <source>
        <dbReference type="Pfam" id="PF13505"/>
    </source>
</evidence>
<keyword evidence="2" id="KW-0732">Signal</keyword>
<evidence type="ECO:0000256" key="1">
    <source>
        <dbReference type="ARBA" id="ARBA00004442"/>
    </source>
</evidence>